<feature type="domain" description="Cathepsin propeptide inhibitor" evidence="11">
    <location>
        <begin position="44"/>
        <end position="100"/>
    </location>
</feature>
<dbReference type="SUPFAM" id="SSF54001">
    <property type="entry name" value="Cysteine proteinases"/>
    <property type="match status" value="1"/>
</dbReference>
<evidence type="ECO:0000259" key="11">
    <source>
        <dbReference type="SMART" id="SM00848"/>
    </source>
</evidence>
<keyword evidence="6" id="KW-0865">Zymogen</keyword>
<comment type="similarity">
    <text evidence="1">Belongs to the peptidase C1 family.</text>
</comment>
<dbReference type="Proteomes" id="UP000317650">
    <property type="component" value="Chromosome 4"/>
</dbReference>
<dbReference type="FunFam" id="3.90.70.10:FF:000057">
    <property type="entry name" value="Cysteine protease RD19A"/>
    <property type="match status" value="1"/>
</dbReference>
<dbReference type="InterPro" id="IPR038765">
    <property type="entry name" value="Papain-like_cys_pep_sf"/>
</dbReference>
<evidence type="ECO:0000256" key="1">
    <source>
        <dbReference type="ARBA" id="ARBA00008455"/>
    </source>
</evidence>
<dbReference type="GO" id="GO:0006508">
    <property type="term" value="P:proteolysis"/>
    <property type="evidence" value="ECO:0007669"/>
    <property type="project" value="UniProtKB-KW"/>
</dbReference>
<keyword evidence="13" id="KW-1185">Reference proteome</keyword>
<feature type="chain" id="PRO_5020218178" evidence="9">
    <location>
        <begin position="19"/>
        <end position="627"/>
    </location>
</feature>
<gene>
    <name evidence="12" type="ORF">C4D60_Mb04t21940</name>
</gene>
<evidence type="ECO:0000256" key="9">
    <source>
        <dbReference type="SAM" id="SignalP"/>
    </source>
</evidence>
<keyword evidence="8" id="KW-0325">Glycoprotein</keyword>
<dbReference type="InterPro" id="IPR039417">
    <property type="entry name" value="Peptidase_C1A_papain-like"/>
</dbReference>
<protein>
    <submittedName>
        <fullName evidence="12">Uncharacterized protein</fullName>
    </submittedName>
</protein>
<keyword evidence="4" id="KW-0378">Hydrolase</keyword>
<dbReference type="InterPro" id="IPR013128">
    <property type="entry name" value="Peptidase_C1A"/>
</dbReference>
<sequence>MGLRVLAVLLFLLTFSDGALHGSDDPEIVQVTQSRRLGSTERRFRAFLRAYGKEYRTREEYARRLGVFARNLARAAEHQALDPTAVHGVTPFSDLTEEEFEAAFTGLSAQDKAGWPGRGAEFPTAAAMEVGGLPSSFDWRNKGAVTDVKMQGVCGSCWAFSTTGTVEGANYVATGKLVSLSEQQLIDCDHTLLCARQKCDAVEKDECNNGCSGGLMTNAYNYLMQSGGLEEEKSYPYTGRQGECKFEKNKIAVSVTNFTVIPLDEEQIIGNLVHRGPLAVGLNAAFMQTYVRGVSCPLICPRRWINHGVLLVGYGARGYSILRLGYRPYWIIKNSWGKQWGEQGYYRLCRGHNICGIDSMLPLHATRIVSRDTRSGALTLRIRDAPLNSLSPRSRSFGVTRRIRRSEGEAKGSKTSEFCLSSNGAICCAGGLAKSQSATDRILGPPKKWNIGQLSSQKKRQWSSSPEPIAMENDLSNDHSLAMNNSSCSTIINDDAKLTEQNANNIPFINQGAIAWNQMRREWVGDRSKRPHRAPREPTISWCATYEDLLSTNQPFSQPIPLSGHVVAQWLLRLVDGLGKHRFQMKTTRTSINPLSCKRGIPIDEFAAPFVVIVTMQDVEQRTRCPV</sequence>
<evidence type="ECO:0000256" key="5">
    <source>
        <dbReference type="ARBA" id="ARBA00022807"/>
    </source>
</evidence>
<dbReference type="InterPro" id="IPR000169">
    <property type="entry name" value="Pept_cys_AS"/>
</dbReference>
<evidence type="ECO:0000256" key="4">
    <source>
        <dbReference type="ARBA" id="ARBA00022801"/>
    </source>
</evidence>
<dbReference type="PROSITE" id="PS00640">
    <property type="entry name" value="THIOL_PROTEASE_ASN"/>
    <property type="match status" value="1"/>
</dbReference>
<keyword evidence="2" id="KW-0645">Protease</keyword>
<evidence type="ECO:0000259" key="10">
    <source>
        <dbReference type="SMART" id="SM00645"/>
    </source>
</evidence>
<dbReference type="Pfam" id="PF00112">
    <property type="entry name" value="Peptidase_C1"/>
    <property type="match status" value="1"/>
</dbReference>
<dbReference type="InterPro" id="IPR025124">
    <property type="entry name" value="Gag1-like_clamp"/>
</dbReference>
<dbReference type="Gene3D" id="3.90.70.10">
    <property type="entry name" value="Cysteine proteinases"/>
    <property type="match status" value="1"/>
</dbReference>
<feature type="signal peptide" evidence="9">
    <location>
        <begin position="1"/>
        <end position="18"/>
    </location>
</feature>
<dbReference type="GO" id="GO:0008234">
    <property type="term" value="F:cysteine-type peptidase activity"/>
    <property type="evidence" value="ECO:0007669"/>
    <property type="project" value="UniProtKB-KW"/>
</dbReference>
<dbReference type="PROSITE" id="PS00139">
    <property type="entry name" value="THIOL_PROTEASE_CYS"/>
    <property type="match status" value="1"/>
</dbReference>
<name>A0A4V4H9Y2_MUSBA</name>
<dbReference type="Pfam" id="PF08246">
    <property type="entry name" value="Inhibitor_I29"/>
    <property type="match status" value="1"/>
</dbReference>
<dbReference type="SMART" id="SM00848">
    <property type="entry name" value="Inhibitor_I29"/>
    <property type="match status" value="1"/>
</dbReference>
<keyword evidence="5" id="KW-0788">Thiol protease</keyword>
<feature type="domain" description="Peptidase C1A papain C-terminal" evidence="10">
    <location>
        <begin position="133"/>
        <end position="366"/>
    </location>
</feature>
<evidence type="ECO:0000256" key="6">
    <source>
        <dbReference type="ARBA" id="ARBA00023145"/>
    </source>
</evidence>
<dbReference type="InterPro" id="IPR025661">
    <property type="entry name" value="Pept_asp_AS"/>
</dbReference>
<proteinExistence type="inferred from homology"/>
<dbReference type="AlphaFoldDB" id="A0A4V4H9Y2"/>
<dbReference type="InterPro" id="IPR025660">
    <property type="entry name" value="Pept_his_AS"/>
</dbReference>
<reference evidence="12 13" key="1">
    <citation type="journal article" date="2019" name="Nat. Plants">
        <title>Genome sequencing of Musa balbisiana reveals subgenome evolution and function divergence in polyploid bananas.</title>
        <authorList>
            <person name="Yao X."/>
        </authorList>
    </citation>
    <scope>NUCLEOTIDE SEQUENCE [LARGE SCALE GENOMIC DNA]</scope>
    <source>
        <strain evidence="13">cv. DH-PKW</strain>
        <tissue evidence="12">Leaves</tissue>
    </source>
</reference>
<dbReference type="EMBL" id="PYDT01000001">
    <property type="protein sequence ID" value="THU73355.1"/>
    <property type="molecule type" value="Genomic_DNA"/>
</dbReference>
<evidence type="ECO:0000313" key="12">
    <source>
        <dbReference type="EMBL" id="THU73355.1"/>
    </source>
</evidence>
<dbReference type="STRING" id="52838.A0A4V4H9Y2"/>
<dbReference type="InterPro" id="IPR000668">
    <property type="entry name" value="Peptidase_C1A_C"/>
</dbReference>
<dbReference type="PRINTS" id="PR00705">
    <property type="entry name" value="PAPAIN"/>
</dbReference>
<dbReference type="SMART" id="SM00645">
    <property type="entry name" value="Pept_C1"/>
    <property type="match status" value="1"/>
</dbReference>
<dbReference type="Pfam" id="PF13259">
    <property type="entry name" value="clamp_Gag1-like"/>
    <property type="match status" value="1"/>
</dbReference>
<evidence type="ECO:0000256" key="8">
    <source>
        <dbReference type="ARBA" id="ARBA00023180"/>
    </source>
</evidence>
<evidence type="ECO:0000256" key="7">
    <source>
        <dbReference type="ARBA" id="ARBA00023157"/>
    </source>
</evidence>
<keyword evidence="7" id="KW-1015">Disulfide bond</keyword>
<dbReference type="PANTHER" id="PTHR12411">
    <property type="entry name" value="CYSTEINE PROTEASE FAMILY C1-RELATED"/>
    <property type="match status" value="1"/>
</dbReference>
<evidence type="ECO:0000256" key="3">
    <source>
        <dbReference type="ARBA" id="ARBA00022729"/>
    </source>
</evidence>
<organism evidence="12 13">
    <name type="scientific">Musa balbisiana</name>
    <name type="common">Banana</name>
    <dbReference type="NCBI Taxonomy" id="52838"/>
    <lineage>
        <taxon>Eukaryota</taxon>
        <taxon>Viridiplantae</taxon>
        <taxon>Streptophyta</taxon>
        <taxon>Embryophyta</taxon>
        <taxon>Tracheophyta</taxon>
        <taxon>Spermatophyta</taxon>
        <taxon>Magnoliopsida</taxon>
        <taxon>Liliopsida</taxon>
        <taxon>Zingiberales</taxon>
        <taxon>Musaceae</taxon>
        <taxon>Musa</taxon>
    </lineage>
</organism>
<dbReference type="GO" id="GO:0000323">
    <property type="term" value="C:lytic vacuole"/>
    <property type="evidence" value="ECO:0007669"/>
    <property type="project" value="UniProtKB-ARBA"/>
</dbReference>
<accession>A0A4V4H9Y2</accession>
<dbReference type="CDD" id="cd02248">
    <property type="entry name" value="Peptidase_C1A"/>
    <property type="match status" value="1"/>
</dbReference>
<evidence type="ECO:0000313" key="13">
    <source>
        <dbReference type="Proteomes" id="UP000317650"/>
    </source>
</evidence>
<evidence type="ECO:0000256" key="2">
    <source>
        <dbReference type="ARBA" id="ARBA00022670"/>
    </source>
</evidence>
<comment type="caution">
    <text evidence="12">The sequence shown here is derived from an EMBL/GenBank/DDBJ whole genome shotgun (WGS) entry which is preliminary data.</text>
</comment>
<dbReference type="InterPro" id="IPR013201">
    <property type="entry name" value="Prot_inhib_I29"/>
</dbReference>
<dbReference type="PROSITE" id="PS00639">
    <property type="entry name" value="THIOL_PROTEASE_HIS"/>
    <property type="match status" value="1"/>
</dbReference>
<keyword evidence="3 9" id="KW-0732">Signal</keyword>